<evidence type="ECO:0000313" key="1">
    <source>
        <dbReference type="EMBL" id="VAX01386.1"/>
    </source>
</evidence>
<dbReference type="AlphaFoldDB" id="A0A3B1A6M4"/>
<organism evidence="1">
    <name type="scientific">hydrothermal vent metagenome</name>
    <dbReference type="NCBI Taxonomy" id="652676"/>
    <lineage>
        <taxon>unclassified sequences</taxon>
        <taxon>metagenomes</taxon>
        <taxon>ecological metagenomes</taxon>
    </lineage>
</organism>
<sequence length="256" mass="28434">MKRVIQLTLSIAFIATTNVAHALNCEPLDPRQQVGKKVDKSIEGSAKTLVKLIGGDISYKNTTENEVKNLYQSYPNADKLVIKGKLIYTFCTFLNDAEDLDSNEKFTKLSSFMATILDFPAEEEEENKTAKKNKAHKTVESDEFVFELKQCKGTSSAIKCSFLVTNVGSDRPLILYAKNRTYVSRIFLDSGDEILSYKSRLGSSESQNYSKATLLTGIPIKASVSFKLSGQDSNKIAAIDLRANKSSIQFRNVSLE</sequence>
<reference evidence="1" key="1">
    <citation type="submission" date="2018-06" db="EMBL/GenBank/DDBJ databases">
        <authorList>
            <person name="Zhirakovskaya E."/>
        </authorList>
    </citation>
    <scope>NUCLEOTIDE SEQUENCE</scope>
</reference>
<protein>
    <submittedName>
        <fullName evidence="1">Uncharacterized protein</fullName>
    </submittedName>
</protein>
<gene>
    <name evidence="1" type="ORF">MNBD_GAMMA20-842</name>
</gene>
<proteinExistence type="predicted"/>
<dbReference type="EMBL" id="UOFU01000228">
    <property type="protein sequence ID" value="VAX01386.1"/>
    <property type="molecule type" value="Genomic_DNA"/>
</dbReference>
<name>A0A3B1A6M4_9ZZZZ</name>
<accession>A0A3B1A6M4</accession>